<name>A0A1H0NPL2_9GAMM</name>
<sequence>MSIDHRHRQRLPDAIHTPAPAEATLARGARIARHVSGMRSYCPPSWGLAPYIR</sequence>
<keyword evidence="2" id="KW-1185">Reference proteome</keyword>
<dbReference type="EMBL" id="FNIV01000017">
    <property type="protein sequence ID" value="SDO94488.1"/>
    <property type="molecule type" value="Genomic_DNA"/>
</dbReference>
<reference evidence="2" key="1">
    <citation type="submission" date="2016-10" db="EMBL/GenBank/DDBJ databases">
        <authorList>
            <person name="Varghese N."/>
            <person name="Submissions S."/>
        </authorList>
    </citation>
    <scope>NUCLEOTIDE SEQUENCE [LARGE SCALE GENOMIC DNA]</scope>
    <source>
        <strain evidence="2">CGMCC 1.6444</strain>
    </source>
</reference>
<gene>
    <name evidence="1" type="ORF">SAMN04487957_1179</name>
</gene>
<dbReference type="Proteomes" id="UP000199075">
    <property type="component" value="Unassembled WGS sequence"/>
</dbReference>
<dbReference type="STRING" id="419597.SAMN04487957_1179"/>
<dbReference type="AlphaFoldDB" id="A0A1H0NPL2"/>
<protein>
    <submittedName>
        <fullName evidence="1">Uncharacterized protein</fullName>
    </submittedName>
</protein>
<evidence type="ECO:0000313" key="1">
    <source>
        <dbReference type="EMBL" id="SDO94488.1"/>
    </source>
</evidence>
<proteinExistence type="predicted"/>
<evidence type="ECO:0000313" key="2">
    <source>
        <dbReference type="Proteomes" id="UP000199075"/>
    </source>
</evidence>
<accession>A0A1H0NPL2</accession>
<organism evidence="1 2">
    <name type="scientific">Halomonas shengliensis</name>
    <dbReference type="NCBI Taxonomy" id="419597"/>
    <lineage>
        <taxon>Bacteria</taxon>
        <taxon>Pseudomonadati</taxon>
        <taxon>Pseudomonadota</taxon>
        <taxon>Gammaproteobacteria</taxon>
        <taxon>Oceanospirillales</taxon>
        <taxon>Halomonadaceae</taxon>
        <taxon>Halomonas</taxon>
    </lineage>
</organism>